<feature type="non-terminal residue" evidence="1">
    <location>
        <position position="35"/>
    </location>
</feature>
<organism evidence="1">
    <name type="scientific">marine sediment metagenome</name>
    <dbReference type="NCBI Taxonomy" id="412755"/>
    <lineage>
        <taxon>unclassified sequences</taxon>
        <taxon>metagenomes</taxon>
        <taxon>ecological metagenomes</taxon>
    </lineage>
</organism>
<gene>
    <name evidence="1" type="ORF">S03H2_73056</name>
</gene>
<evidence type="ECO:0000313" key="1">
    <source>
        <dbReference type="EMBL" id="GAH96502.1"/>
    </source>
</evidence>
<sequence length="35" mass="3362">AYKSGQFQVTSQPNVAAHFGMGSGMGGGMGGGMGV</sequence>
<dbReference type="EMBL" id="BARU01049815">
    <property type="protein sequence ID" value="GAH96502.1"/>
    <property type="molecule type" value="Genomic_DNA"/>
</dbReference>
<reference evidence="1" key="1">
    <citation type="journal article" date="2014" name="Front. Microbiol.">
        <title>High frequency of phylogenetically diverse reductive dehalogenase-homologous genes in deep subseafloor sedimentary metagenomes.</title>
        <authorList>
            <person name="Kawai M."/>
            <person name="Futagami T."/>
            <person name="Toyoda A."/>
            <person name="Takaki Y."/>
            <person name="Nishi S."/>
            <person name="Hori S."/>
            <person name="Arai W."/>
            <person name="Tsubouchi T."/>
            <person name="Morono Y."/>
            <person name="Uchiyama I."/>
            <person name="Ito T."/>
            <person name="Fujiyama A."/>
            <person name="Inagaki F."/>
            <person name="Takami H."/>
        </authorList>
    </citation>
    <scope>NUCLEOTIDE SEQUENCE</scope>
    <source>
        <strain evidence="1">Expedition CK06-06</strain>
    </source>
</reference>
<dbReference type="AlphaFoldDB" id="X1JR34"/>
<accession>X1JR34</accession>
<comment type="caution">
    <text evidence="1">The sequence shown here is derived from an EMBL/GenBank/DDBJ whole genome shotgun (WGS) entry which is preliminary data.</text>
</comment>
<name>X1JR34_9ZZZZ</name>
<proteinExistence type="predicted"/>
<feature type="non-terminal residue" evidence="1">
    <location>
        <position position="1"/>
    </location>
</feature>
<protein>
    <submittedName>
        <fullName evidence="1">Uncharacterized protein</fullName>
    </submittedName>
</protein>